<dbReference type="InterPro" id="IPR050266">
    <property type="entry name" value="AB_hydrolase_sf"/>
</dbReference>
<dbReference type="InterPro" id="IPR029058">
    <property type="entry name" value="AB_hydrolase_fold"/>
</dbReference>
<reference evidence="2" key="1">
    <citation type="journal article" date="2014" name="Int. J. Syst. Evol. Microbiol.">
        <title>Complete genome sequence of Corynebacterium casei LMG S-19264T (=DSM 44701T), isolated from a smear-ripened cheese.</title>
        <authorList>
            <consortium name="US DOE Joint Genome Institute (JGI-PGF)"/>
            <person name="Walter F."/>
            <person name="Albersmeier A."/>
            <person name="Kalinowski J."/>
            <person name="Ruckert C."/>
        </authorList>
    </citation>
    <scope>NUCLEOTIDE SEQUENCE</scope>
    <source>
        <strain evidence="2">CCM 8606</strain>
    </source>
</reference>
<gene>
    <name evidence="2" type="ORF">GCM10007377_09530</name>
</gene>
<evidence type="ECO:0000313" key="2">
    <source>
        <dbReference type="EMBL" id="GGI14157.1"/>
    </source>
</evidence>
<feature type="domain" description="AB hydrolase-1" evidence="1">
    <location>
        <begin position="41"/>
        <end position="300"/>
    </location>
</feature>
<reference evidence="2" key="2">
    <citation type="submission" date="2020-09" db="EMBL/GenBank/DDBJ databases">
        <authorList>
            <person name="Sun Q."/>
            <person name="Sedlacek I."/>
        </authorList>
    </citation>
    <scope>NUCLEOTIDE SEQUENCE</scope>
    <source>
        <strain evidence="2">CCM 8606</strain>
    </source>
</reference>
<dbReference type="PANTHER" id="PTHR43798">
    <property type="entry name" value="MONOACYLGLYCEROL LIPASE"/>
    <property type="match status" value="1"/>
</dbReference>
<dbReference type="Gene3D" id="3.40.50.1820">
    <property type="entry name" value="alpha/beta hydrolase"/>
    <property type="match status" value="1"/>
</dbReference>
<dbReference type="AlphaFoldDB" id="A0A8J3AGR7"/>
<protein>
    <submittedName>
        <fullName evidence="2">Hydrolase</fullName>
    </submittedName>
</protein>
<dbReference type="GO" id="GO:0016787">
    <property type="term" value="F:hydrolase activity"/>
    <property type="evidence" value="ECO:0007669"/>
    <property type="project" value="UniProtKB-KW"/>
</dbReference>
<dbReference type="Proteomes" id="UP000619536">
    <property type="component" value="Unassembled WGS sequence"/>
</dbReference>
<keyword evidence="2" id="KW-0378">Hydrolase</keyword>
<dbReference type="EMBL" id="BMDH01000002">
    <property type="protein sequence ID" value="GGI14157.1"/>
    <property type="molecule type" value="Genomic_DNA"/>
</dbReference>
<evidence type="ECO:0000313" key="3">
    <source>
        <dbReference type="Proteomes" id="UP000619536"/>
    </source>
</evidence>
<dbReference type="RefSeq" id="WP_188355122.1">
    <property type="nucleotide sequence ID" value="NZ_BMDH01000002.1"/>
</dbReference>
<dbReference type="InterPro" id="IPR000073">
    <property type="entry name" value="AB_hydrolase_1"/>
</dbReference>
<accession>A0A8J3AGR7</accession>
<comment type="caution">
    <text evidence="2">The sequence shown here is derived from an EMBL/GenBank/DDBJ whole genome shotgun (WGS) entry which is preliminary data.</text>
</comment>
<evidence type="ECO:0000259" key="1">
    <source>
        <dbReference type="Pfam" id="PF00561"/>
    </source>
</evidence>
<keyword evidence="3" id="KW-1185">Reference proteome</keyword>
<dbReference type="Pfam" id="PF00561">
    <property type="entry name" value="Abhydrolase_1"/>
    <property type="match status" value="1"/>
</dbReference>
<dbReference type="SUPFAM" id="SSF53474">
    <property type="entry name" value="alpha/beta-Hydrolases"/>
    <property type="match status" value="1"/>
</dbReference>
<sequence length="327" mass="36436">MAQQYFDIGVTTYHTQTLAARQSNTLSAVQEVQEAQQPQVPIILIHAFPIDHRMWDKAAERLIAHFDDDANTLHIAARDIYAFEMPGAGETPIPTAEQTGEVAEDGAYTQAMDRMAESFVAKLHELGYSQAIWVGISMGGYAVLAIHRLFPEAVQGLVLCDTKASADLGQARANRLRIAQICETEHTTDPVMHFVEVQPHDSEIKRSPEFIEQFTSWIRSQNPLGIAWRQRMAAGRTDETPYLSRMDVPVGIICGDRDPSSPPEAMAQLADQIEQSTLVEPPSVVFTVIYHAGHFSCVEQPQVFADALYRFIARVDGVHIEDIDIHE</sequence>
<name>A0A8J3AGR7_9BIFI</name>
<organism evidence="2 3">
    <name type="scientific">Galliscardovia ingluviei</name>
    <dbReference type="NCBI Taxonomy" id="1769422"/>
    <lineage>
        <taxon>Bacteria</taxon>
        <taxon>Bacillati</taxon>
        <taxon>Actinomycetota</taxon>
        <taxon>Actinomycetes</taxon>
        <taxon>Bifidobacteriales</taxon>
        <taxon>Bifidobacteriaceae</taxon>
        <taxon>Galliscardovia</taxon>
    </lineage>
</organism>
<proteinExistence type="predicted"/>